<dbReference type="InterPro" id="IPR000086">
    <property type="entry name" value="NUDIX_hydrolase_dom"/>
</dbReference>
<dbReference type="CDD" id="cd04677">
    <property type="entry name" value="NUDIX_Hydrolase"/>
    <property type="match status" value="1"/>
</dbReference>
<evidence type="ECO:0000313" key="5">
    <source>
        <dbReference type="EMBL" id="TXC90743.1"/>
    </source>
</evidence>
<evidence type="ECO:0000313" key="6">
    <source>
        <dbReference type="Proteomes" id="UP000321363"/>
    </source>
</evidence>
<comment type="cofactor">
    <cofactor evidence="1">
        <name>Mg(2+)</name>
        <dbReference type="ChEBI" id="CHEBI:18420"/>
    </cofactor>
</comment>
<dbReference type="PROSITE" id="PS51462">
    <property type="entry name" value="NUDIX"/>
    <property type="match status" value="1"/>
</dbReference>
<reference evidence="5 6" key="1">
    <citation type="journal article" date="2005" name="Int. J. Syst. Evol. Microbiol.">
        <title>Bacillus litoralis sp. nov., isolated from a tidal flat of the Yellow Sea in Korea.</title>
        <authorList>
            <person name="Yoon J.H."/>
            <person name="Oh T.K."/>
        </authorList>
    </citation>
    <scope>NUCLEOTIDE SEQUENCE [LARGE SCALE GENOMIC DNA]</scope>
    <source>
        <strain evidence="5 6">SW-211</strain>
    </source>
</reference>
<comment type="caution">
    <text evidence="5">The sequence shown here is derived from an EMBL/GenBank/DDBJ whole genome shotgun (WGS) entry which is preliminary data.</text>
</comment>
<proteinExistence type="inferred from homology"/>
<dbReference type="AlphaFoldDB" id="A0A5C6W4I3"/>
<dbReference type="InterPro" id="IPR020476">
    <property type="entry name" value="Nudix_hydrolase"/>
</dbReference>
<evidence type="ECO:0000259" key="4">
    <source>
        <dbReference type="PROSITE" id="PS51462"/>
    </source>
</evidence>
<dbReference type="GO" id="GO:0016787">
    <property type="term" value="F:hydrolase activity"/>
    <property type="evidence" value="ECO:0007669"/>
    <property type="project" value="UniProtKB-KW"/>
</dbReference>
<dbReference type="Pfam" id="PF00293">
    <property type="entry name" value="NUDIX"/>
    <property type="match status" value="1"/>
</dbReference>
<dbReference type="PANTHER" id="PTHR43046:SF2">
    <property type="entry name" value="8-OXO-DGTP DIPHOSPHATASE-RELATED"/>
    <property type="match status" value="1"/>
</dbReference>
<feature type="domain" description="Nudix hydrolase" evidence="4">
    <location>
        <begin position="5"/>
        <end position="138"/>
    </location>
</feature>
<dbReference type="Gene3D" id="3.90.79.10">
    <property type="entry name" value="Nucleoside Triphosphate Pyrophosphohydrolase"/>
    <property type="match status" value="1"/>
</dbReference>
<protein>
    <submittedName>
        <fullName evidence="5">NUDIX domain-containing protein</fullName>
    </submittedName>
</protein>
<dbReference type="PANTHER" id="PTHR43046">
    <property type="entry name" value="GDP-MANNOSE MANNOSYL HYDROLASE"/>
    <property type="match status" value="1"/>
</dbReference>
<accession>A0A5C6W4I3</accession>
<evidence type="ECO:0000256" key="1">
    <source>
        <dbReference type="ARBA" id="ARBA00001946"/>
    </source>
</evidence>
<name>A0A5C6W4I3_9BACI</name>
<keyword evidence="2 3" id="KW-0378">Hydrolase</keyword>
<dbReference type="PROSITE" id="PS00893">
    <property type="entry name" value="NUDIX_BOX"/>
    <property type="match status" value="1"/>
</dbReference>
<comment type="similarity">
    <text evidence="3">Belongs to the Nudix hydrolase family.</text>
</comment>
<dbReference type="PRINTS" id="PR00502">
    <property type="entry name" value="NUDIXFAMILY"/>
</dbReference>
<keyword evidence="6" id="KW-1185">Reference proteome</keyword>
<dbReference type="Proteomes" id="UP000321363">
    <property type="component" value="Unassembled WGS sequence"/>
</dbReference>
<dbReference type="InterPro" id="IPR020084">
    <property type="entry name" value="NUDIX_hydrolase_CS"/>
</dbReference>
<dbReference type="InterPro" id="IPR015797">
    <property type="entry name" value="NUDIX_hydrolase-like_dom_sf"/>
</dbReference>
<dbReference type="OrthoDB" id="9787476at2"/>
<dbReference type="SUPFAM" id="SSF55811">
    <property type="entry name" value="Nudix"/>
    <property type="match status" value="1"/>
</dbReference>
<dbReference type="EMBL" id="VOQF01000006">
    <property type="protein sequence ID" value="TXC90743.1"/>
    <property type="molecule type" value="Genomic_DNA"/>
</dbReference>
<dbReference type="RefSeq" id="WP_146948946.1">
    <property type="nucleotide sequence ID" value="NZ_VOQF01000006.1"/>
</dbReference>
<gene>
    <name evidence="5" type="ORF">FS935_12600</name>
</gene>
<organism evidence="5 6">
    <name type="scientific">Metabacillus litoralis</name>
    <dbReference type="NCBI Taxonomy" id="152268"/>
    <lineage>
        <taxon>Bacteria</taxon>
        <taxon>Bacillati</taxon>
        <taxon>Bacillota</taxon>
        <taxon>Bacilli</taxon>
        <taxon>Bacillales</taxon>
        <taxon>Bacillaceae</taxon>
        <taxon>Metabacillus</taxon>
    </lineage>
</organism>
<sequence>MECKIIHPGVAVIIFDEHGRVLLQKRTDVGLWGIPSGHVEPGETVEQAAKREVFEETGYDISIERLIGVYSDPTSQIFHYPNGKVVHFITTYFLAKITGGHLSVDPVESLDVEFFPVTKLPKGLITMHPMWLEDALSSEQKAFIR</sequence>
<evidence type="ECO:0000256" key="2">
    <source>
        <dbReference type="ARBA" id="ARBA00022801"/>
    </source>
</evidence>
<evidence type="ECO:0000256" key="3">
    <source>
        <dbReference type="RuleBase" id="RU003476"/>
    </source>
</evidence>